<dbReference type="EMBL" id="JBFTWV010000008">
    <property type="protein sequence ID" value="KAL2799418.1"/>
    <property type="molecule type" value="Genomic_DNA"/>
</dbReference>
<organism evidence="1 2">
    <name type="scientific">Aspergillus keveii</name>
    <dbReference type="NCBI Taxonomy" id="714993"/>
    <lineage>
        <taxon>Eukaryota</taxon>
        <taxon>Fungi</taxon>
        <taxon>Dikarya</taxon>
        <taxon>Ascomycota</taxon>
        <taxon>Pezizomycotina</taxon>
        <taxon>Eurotiomycetes</taxon>
        <taxon>Eurotiomycetidae</taxon>
        <taxon>Eurotiales</taxon>
        <taxon>Aspergillaceae</taxon>
        <taxon>Aspergillus</taxon>
        <taxon>Aspergillus subgen. Nidulantes</taxon>
    </lineage>
</organism>
<protein>
    <submittedName>
        <fullName evidence="1">Uncharacterized protein</fullName>
    </submittedName>
</protein>
<keyword evidence="2" id="KW-1185">Reference proteome</keyword>
<sequence length="307" mass="35311">MANVPNEDTEYELRQRRALVERWAKESQEFLDSYHQRASSSTTGHELPNDALQDAHYPKKPLPHFLCLAPLDGEENRTNRCKWIKLYILSCRLDGEMGHCLEHMGDPHGGIDLNPATYPPRDLSTIQAEMTDVLPWAILEQADLRLMLMTRRGTVTFDWIHTPWFLVTQDDLDTGHITMVVFRRNGEVKESIRRRACNFHDVYLHYTVDCKSLTQIDEDLAGGLDMNLPVIDILEGARNQGEFLFGFDGGRDEWTEDIEIYAPGYFEMEASGNGADYDHARLINPADAYGIRQRIRFMNSSITFLDQ</sequence>
<accession>A0ABR4GK30</accession>
<evidence type="ECO:0000313" key="2">
    <source>
        <dbReference type="Proteomes" id="UP001610563"/>
    </source>
</evidence>
<evidence type="ECO:0000313" key="1">
    <source>
        <dbReference type="EMBL" id="KAL2799418.1"/>
    </source>
</evidence>
<dbReference type="Proteomes" id="UP001610563">
    <property type="component" value="Unassembled WGS sequence"/>
</dbReference>
<name>A0ABR4GK30_9EURO</name>
<proteinExistence type="predicted"/>
<gene>
    <name evidence="1" type="ORF">BJX66DRAFT_352761</name>
</gene>
<reference evidence="1 2" key="1">
    <citation type="submission" date="2024-07" db="EMBL/GenBank/DDBJ databases">
        <title>Section-level genome sequencing and comparative genomics of Aspergillus sections Usti and Cavernicolus.</title>
        <authorList>
            <consortium name="Lawrence Berkeley National Laboratory"/>
            <person name="Nybo J.L."/>
            <person name="Vesth T.C."/>
            <person name="Theobald S."/>
            <person name="Frisvad J.C."/>
            <person name="Larsen T.O."/>
            <person name="Kjaerboelling I."/>
            <person name="Rothschild-Mancinelli K."/>
            <person name="Lyhne E.K."/>
            <person name="Kogle M.E."/>
            <person name="Barry K."/>
            <person name="Clum A."/>
            <person name="Na H."/>
            <person name="Ledsgaard L."/>
            <person name="Lin J."/>
            <person name="Lipzen A."/>
            <person name="Kuo A."/>
            <person name="Riley R."/>
            <person name="Mondo S."/>
            <person name="Labutti K."/>
            <person name="Haridas S."/>
            <person name="Pangalinan J."/>
            <person name="Salamov A.A."/>
            <person name="Simmons B.A."/>
            <person name="Magnuson J.K."/>
            <person name="Chen J."/>
            <person name="Drula E."/>
            <person name="Henrissat B."/>
            <person name="Wiebenga A."/>
            <person name="Lubbers R.J."/>
            <person name="Gomes A.C."/>
            <person name="Makela M.R."/>
            <person name="Stajich J."/>
            <person name="Grigoriev I.V."/>
            <person name="Mortensen U.H."/>
            <person name="De Vries R.P."/>
            <person name="Baker S.E."/>
            <person name="Andersen M.R."/>
        </authorList>
    </citation>
    <scope>NUCLEOTIDE SEQUENCE [LARGE SCALE GENOMIC DNA]</scope>
    <source>
        <strain evidence="1 2">CBS 209.92</strain>
    </source>
</reference>
<comment type="caution">
    <text evidence="1">The sequence shown here is derived from an EMBL/GenBank/DDBJ whole genome shotgun (WGS) entry which is preliminary data.</text>
</comment>